<dbReference type="EMBL" id="SJPX01000002">
    <property type="protein sequence ID" value="TWU56076.1"/>
    <property type="molecule type" value="Genomic_DNA"/>
</dbReference>
<evidence type="ECO:0000313" key="1">
    <source>
        <dbReference type="EMBL" id="TWU56076.1"/>
    </source>
</evidence>
<keyword evidence="2" id="KW-1185">Reference proteome</keyword>
<protein>
    <submittedName>
        <fullName evidence="1">Uncharacterized protein</fullName>
    </submittedName>
</protein>
<reference evidence="1 2" key="1">
    <citation type="submission" date="2019-02" db="EMBL/GenBank/DDBJ databases">
        <title>Deep-cultivation of Planctomycetes and their phenomic and genomic characterization uncovers novel biology.</title>
        <authorList>
            <person name="Wiegand S."/>
            <person name="Jogler M."/>
            <person name="Boedeker C."/>
            <person name="Pinto D."/>
            <person name="Vollmers J."/>
            <person name="Rivas-Marin E."/>
            <person name="Kohn T."/>
            <person name="Peeters S.H."/>
            <person name="Heuer A."/>
            <person name="Rast P."/>
            <person name="Oberbeckmann S."/>
            <person name="Bunk B."/>
            <person name="Jeske O."/>
            <person name="Meyerdierks A."/>
            <person name="Storesund J.E."/>
            <person name="Kallscheuer N."/>
            <person name="Luecker S."/>
            <person name="Lage O.M."/>
            <person name="Pohl T."/>
            <person name="Merkel B.J."/>
            <person name="Hornburger P."/>
            <person name="Mueller R.-W."/>
            <person name="Bruemmer F."/>
            <person name="Labrenz M."/>
            <person name="Spormann A.M."/>
            <person name="Op Den Camp H."/>
            <person name="Overmann J."/>
            <person name="Amann R."/>
            <person name="Jetten M.S.M."/>
            <person name="Mascher T."/>
            <person name="Medema M.H."/>
            <person name="Devos D.P."/>
            <person name="Kaster A.-K."/>
            <person name="Ovreas L."/>
            <person name="Rohde M."/>
            <person name="Galperin M.Y."/>
            <person name="Jogler C."/>
        </authorList>
    </citation>
    <scope>NUCLEOTIDE SEQUENCE [LARGE SCALE GENOMIC DNA]</scope>
    <source>
        <strain evidence="1 2">Poly59</strain>
    </source>
</reference>
<evidence type="ECO:0000313" key="2">
    <source>
        <dbReference type="Proteomes" id="UP000317977"/>
    </source>
</evidence>
<gene>
    <name evidence="1" type="ORF">Poly59_23800</name>
</gene>
<dbReference type="Proteomes" id="UP000317977">
    <property type="component" value="Unassembled WGS sequence"/>
</dbReference>
<name>A0A5C6F7I5_9BACT</name>
<accession>A0A5C6F7I5</accession>
<sequence>MTSPNRGSFRPSNLMHACREPIEPVVTISPSVPTRAQAESESIAALVPAARCVRSSSRPTRRTHLASHARLHANTAENFESAAVALKYDRLDRGVLDRPARVILLNSLAGQSCWSVLLVNAGESYPHVLVYLIRNEVHAAVESADANAAGMVAGGRDDSHCGRL</sequence>
<organism evidence="1 2">
    <name type="scientific">Rubripirellula reticaptiva</name>
    <dbReference type="NCBI Taxonomy" id="2528013"/>
    <lineage>
        <taxon>Bacteria</taxon>
        <taxon>Pseudomonadati</taxon>
        <taxon>Planctomycetota</taxon>
        <taxon>Planctomycetia</taxon>
        <taxon>Pirellulales</taxon>
        <taxon>Pirellulaceae</taxon>
        <taxon>Rubripirellula</taxon>
    </lineage>
</organism>
<dbReference type="AlphaFoldDB" id="A0A5C6F7I5"/>
<comment type="caution">
    <text evidence="1">The sequence shown here is derived from an EMBL/GenBank/DDBJ whole genome shotgun (WGS) entry which is preliminary data.</text>
</comment>
<proteinExistence type="predicted"/>